<gene>
    <name evidence="1" type="ORF">VIT_00s0131g00070</name>
</gene>
<accession>F6HB45</accession>
<dbReference type="HOGENOM" id="CLU_3411330_0_0_1"/>
<dbReference type="Proteomes" id="UP000009183">
    <property type="component" value="Unassembled WGS sequence, unordered"/>
</dbReference>
<dbReference type="AlphaFoldDB" id="F6HB45"/>
<keyword evidence="2" id="KW-1185">Reference proteome</keyword>
<reference evidence="2" key="1">
    <citation type="journal article" date="2007" name="Nature">
        <title>The grapevine genome sequence suggests ancestral hexaploidization in major angiosperm phyla.</title>
        <authorList>
            <consortium name="The French-Italian Public Consortium for Grapevine Genome Characterization."/>
            <person name="Jaillon O."/>
            <person name="Aury J.-M."/>
            <person name="Noel B."/>
            <person name="Policriti A."/>
            <person name="Clepet C."/>
            <person name="Casagrande A."/>
            <person name="Choisne N."/>
            <person name="Aubourg S."/>
            <person name="Vitulo N."/>
            <person name="Jubin C."/>
            <person name="Vezzi A."/>
            <person name="Legeai F."/>
            <person name="Hugueney P."/>
            <person name="Dasilva C."/>
            <person name="Horner D."/>
            <person name="Mica E."/>
            <person name="Jublot D."/>
            <person name="Poulain J."/>
            <person name="Bruyere C."/>
            <person name="Billault A."/>
            <person name="Segurens B."/>
            <person name="Gouyvenoux M."/>
            <person name="Ugarte E."/>
            <person name="Cattonaro F."/>
            <person name="Anthouard V."/>
            <person name="Vico V."/>
            <person name="Del Fabbro C."/>
            <person name="Alaux M."/>
            <person name="Di Gaspero G."/>
            <person name="Dumas V."/>
            <person name="Felice N."/>
            <person name="Paillard S."/>
            <person name="Juman I."/>
            <person name="Moroldo M."/>
            <person name="Scalabrin S."/>
            <person name="Canaguier A."/>
            <person name="Le Clainche I."/>
            <person name="Malacrida G."/>
            <person name="Durand E."/>
            <person name="Pesole G."/>
            <person name="Laucou V."/>
            <person name="Chatelet P."/>
            <person name="Merdinoglu D."/>
            <person name="Delledonne M."/>
            <person name="Pezzotti M."/>
            <person name="Lecharny A."/>
            <person name="Scarpelli C."/>
            <person name="Artiguenave F."/>
            <person name="Pe M.E."/>
            <person name="Valle G."/>
            <person name="Morgante M."/>
            <person name="Caboche M."/>
            <person name="Adam-Blondon A.-F."/>
            <person name="Weissenbach J."/>
            <person name="Quetier F."/>
            <person name="Wincker P."/>
        </authorList>
    </citation>
    <scope>NUCLEOTIDE SEQUENCE [LARGE SCALE GENOMIC DNA]</scope>
    <source>
        <strain evidence="2">cv. Pinot noir / PN40024</strain>
    </source>
</reference>
<proteinExistence type="predicted"/>
<name>F6HB45_VITVI</name>
<dbReference type="EMBL" id="FN595508">
    <property type="protein sequence ID" value="CCB49439.1"/>
    <property type="molecule type" value="Genomic_DNA"/>
</dbReference>
<evidence type="ECO:0000313" key="2">
    <source>
        <dbReference type="Proteomes" id="UP000009183"/>
    </source>
</evidence>
<sequence length="29" mass="3499">MIVHYLDLTHHKPCEDLKDIVNMYTLLGW</sequence>
<evidence type="ECO:0000313" key="1">
    <source>
        <dbReference type="EMBL" id="CCB49439.1"/>
    </source>
</evidence>
<dbReference type="PaxDb" id="29760-VIT_00s0131g00070.t01"/>
<organism evidence="1 2">
    <name type="scientific">Vitis vinifera</name>
    <name type="common">Grape</name>
    <dbReference type="NCBI Taxonomy" id="29760"/>
    <lineage>
        <taxon>Eukaryota</taxon>
        <taxon>Viridiplantae</taxon>
        <taxon>Streptophyta</taxon>
        <taxon>Embryophyta</taxon>
        <taxon>Tracheophyta</taxon>
        <taxon>Spermatophyta</taxon>
        <taxon>Magnoliopsida</taxon>
        <taxon>eudicotyledons</taxon>
        <taxon>Gunneridae</taxon>
        <taxon>Pentapetalae</taxon>
        <taxon>rosids</taxon>
        <taxon>Vitales</taxon>
        <taxon>Vitaceae</taxon>
        <taxon>Viteae</taxon>
        <taxon>Vitis</taxon>
    </lineage>
</organism>
<protein>
    <submittedName>
        <fullName evidence="1">Uncharacterized protein</fullName>
    </submittedName>
</protein>
<dbReference type="InParanoid" id="F6HB45"/>